<gene>
    <name evidence="1" type="ORF">N5C46_16490</name>
</gene>
<organism evidence="1 2">
    <name type="scientific">Rossellomorea vietnamensis</name>
    <dbReference type="NCBI Taxonomy" id="218284"/>
    <lineage>
        <taxon>Bacteria</taxon>
        <taxon>Bacillati</taxon>
        <taxon>Bacillota</taxon>
        <taxon>Bacilli</taxon>
        <taxon>Bacillales</taxon>
        <taxon>Bacillaceae</taxon>
        <taxon>Rossellomorea</taxon>
    </lineage>
</organism>
<dbReference type="EMBL" id="CP104558">
    <property type="protein sequence ID" value="UXH43278.1"/>
    <property type="molecule type" value="Genomic_DNA"/>
</dbReference>
<proteinExistence type="predicted"/>
<reference evidence="1" key="1">
    <citation type="submission" date="2022-09" db="EMBL/GenBank/DDBJ databases">
        <title>Complete genome sequence of Rossellomorea vietnamensis strain RL-WG62, a newly isolated PGPR with the potential for plant salinity stress alleviation.</title>
        <authorList>
            <person name="Ren L."/>
            <person name="Wang G."/>
            <person name="Hu H."/>
        </authorList>
    </citation>
    <scope>NUCLEOTIDE SEQUENCE</scope>
    <source>
        <strain evidence="1">RL-WG62</strain>
    </source>
</reference>
<dbReference type="Proteomes" id="UP001064027">
    <property type="component" value="Chromosome"/>
</dbReference>
<name>A0ACD4C3S7_9BACI</name>
<evidence type="ECO:0000313" key="1">
    <source>
        <dbReference type="EMBL" id="UXH43278.1"/>
    </source>
</evidence>
<keyword evidence="2" id="KW-1185">Reference proteome</keyword>
<evidence type="ECO:0000313" key="2">
    <source>
        <dbReference type="Proteomes" id="UP001064027"/>
    </source>
</evidence>
<accession>A0ACD4C3S7</accession>
<sequence length="106" mass="12484">MIFDHYDLLELFEREPLEYRSDQGFYMNSKTDPLGIKLLFSMSIYTDKCMVSLIYKEHELTLVSLEINNVIKVEKREDLLFIHSKSASSPIIINFKPRFSISEICL</sequence>
<protein>
    <submittedName>
        <fullName evidence="1">Uncharacterized protein</fullName>
    </submittedName>
</protein>